<dbReference type="EMBL" id="LANX01000001">
    <property type="protein sequence ID" value="KJV69195.1"/>
    <property type="molecule type" value="Genomic_DNA"/>
</dbReference>
<feature type="transmembrane region" description="Helical" evidence="1">
    <location>
        <begin position="29"/>
        <end position="50"/>
    </location>
</feature>
<keyword evidence="1" id="KW-1133">Transmembrane helix</keyword>
<proteinExistence type="predicted"/>
<evidence type="ECO:0000313" key="3">
    <source>
        <dbReference type="Proteomes" id="UP000033562"/>
    </source>
</evidence>
<sequence>MFGKLFFAGRRELVNATKKESKKCFIKEIIYLYVYFFCLFIISISITTIIQI</sequence>
<reference evidence="2 3" key="1">
    <citation type="submission" date="2015-02" db="EMBL/GenBank/DDBJ databases">
        <title>Genome Sequencing of Rickettsiales.</title>
        <authorList>
            <person name="Daugherty S.C."/>
            <person name="Su Q."/>
            <person name="Abolude K."/>
            <person name="Beier-Sexton M."/>
            <person name="Carlyon J.A."/>
            <person name="Carter R."/>
            <person name="Day N.P."/>
            <person name="Dumler S.J."/>
            <person name="Dyachenko V."/>
            <person name="Godinez A."/>
            <person name="Kurtti T.J."/>
            <person name="Lichay M."/>
            <person name="Mullins K.E."/>
            <person name="Ott S."/>
            <person name="Pappas-Brown V."/>
            <person name="Paris D.H."/>
            <person name="Patel P."/>
            <person name="Richards A.L."/>
            <person name="Sadzewicz L."/>
            <person name="Sears K."/>
            <person name="Seidman D."/>
            <person name="Sengamalay N."/>
            <person name="Stenos J."/>
            <person name="Tallon L.J."/>
            <person name="Vincent G."/>
            <person name="Fraser C.M."/>
            <person name="Munderloh U."/>
            <person name="Dunning-Hotopp J.C."/>
        </authorList>
    </citation>
    <scope>NUCLEOTIDE SEQUENCE [LARGE SCALE GENOMIC DNA]</scope>
    <source>
        <strain evidence="2 3">RAC413</strain>
    </source>
</reference>
<protein>
    <submittedName>
        <fullName evidence="2">Uncharacterized protein</fullName>
    </submittedName>
</protein>
<keyword evidence="3" id="KW-1185">Reference proteome</keyword>
<dbReference type="AlphaFoldDB" id="A0A0F3NMD3"/>
<gene>
    <name evidence="2" type="ORF">NLO413_0572</name>
</gene>
<organism evidence="2 3">
    <name type="scientific">Candidatus Neoehrlichia procyonis str. RAC413</name>
    <dbReference type="NCBI Taxonomy" id="1359163"/>
    <lineage>
        <taxon>Bacteria</taxon>
        <taxon>Pseudomonadati</taxon>
        <taxon>Pseudomonadota</taxon>
        <taxon>Alphaproteobacteria</taxon>
        <taxon>Rickettsiales</taxon>
        <taxon>Anaplasmataceae</taxon>
        <taxon>Candidatus Neoehrlichia</taxon>
    </lineage>
</organism>
<comment type="caution">
    <text evidence="2">The sequence shown here is derived from an EMBL/GenBank/DDBJ whole genome shotgun (WGS) entry which is preliminary data.</text>
</comment>
<name>A0A0F3NMD3_9RICK</name>
<dbReference type="Proteomes" id="UP000033562">
    <property type="component" value="Unassembled WGS sequence"/>
</dbReference>
<keyword evidence="1" id="KW-0812">Transmembrane</keyword>
<evidence type="ECO:0000256" key="1">
    <source>
        <dbReference type="SAM" id="Phobius"/>
    </source>
</evidence>
<evidence type="ECO:0000313" key="2">
    <source>
        <dbReference type="EMBL" id="KJV69195.1"/>
    </source>
</evidence>
<keyword evidence="1" id="KW-0472">Membrane</keyword>
<accession>A0A0F3NMD3</accession>